<reference evidence="1 2" key="1">
    <citation type="submission" date="2020-10" db="EMBL/GenBank/DDBJ databases">
        <title>Complete genome sequence of Cupriavidus basilensis CCUG 49340T.</title>
        <authorList>
            <person name="Salva-Serra F."/>
            <person name="Donoso R.A."/>
            <person name="Cho K.H."/>
            <person name="Yoo J.A."/>
            <person name="Lee K."/>
            <person name="Yoon S.-H."/>
            <person name="Perez-Pantoja D."/>
            <person name="Moore E.R.B."/>
        </authorList>
    </citation>
    <scope>NUCLEOTIDE SEQUENCE [LARGE SCALE GENOMIC DNA]</scope>
    <source>
        <strain evidence="2">CCUG 49340</strain>
    </source>
</reference>
<dbReference type="RefSeq" id="WP_150985889.1">
    <property type="nucleotide sequence ID" value="NZ_CP062803.1"/>
</dbReference>
<dbReference type="GeneID" id="98400954"/>
<evidence type="ECO:0000313" key="2">
    <source>
        <dbReference type="Proteomes" id="UP000397656"/>
    </source>
</evidence>
<name>A0A643FW30_9BURK</name>
<sequence>MHASHTWQLWQLASKGSGYCALATASLASLPPQKQDMARNIVARLLPRDRYSDIKAALLVLVTLELGNASGDRVRDGGRPQAAGTAVGRALHYVYAPWSLQFAYRQLNHTGPLPR</sequence>
<protein>
    <submittedName>
        <fullName evidence="1">Uncharacterized protein</fullName>
    </submittedName>
</protein>
<gene>
    <name evidence="1" type="ORF">F7R26_008565</name>
</gene>
<dbReference type="Proteomes" id="UP000397656">
    <property type="component" value="Chromosome 1"/>
</dbReference>
<organism evidence="1 2">
    <name type="scientific">Cupriavidus basilensis</name>
    <dbReference type="NCBI Taxonomy" id="68895"/>
    <lineage>
        <taxon>Bacteria</taxon>
        <taxon>Pseudomonadati</taxon>
        <taxon>Pseudomonadota</taxon>
        <taxon>Betaproteobacteria</taxon>
        <taxon>Burkholderiales</taxon>
        <taxon>Burkholderiaceae</taxon>
        <taxon>Cupriavidus</taxon>
    </lineage>
</organism>
<dbReference type="AlphaFoldDB" id="A0A643FW30"/>
<dbReference type="EMBL" id="CP062803">
    <property type="protein sequence ID" value="QOT78051.1"/>
    <property type="molecule type" value="Genomic_DNA"/>
</dbReference>
<evidence type="ECO:0000313" key="1">
    <source>
        <dbReference type="EMBL" id="QOT78051.1"/>
    </source>
</evidence>
<proteinExistence type="predicted"/>
<accession>A0A643FW30</accession>